<dbReference type="Proteomes" id="UP001243330">
    <property type="component" value="Unassembled WGS sequence"/>
</dbReference>
<keyword evidence="3 5" id="KW-1133">Transmembrane helix</keyword>
<keyword evidence="4 5" id="KW-0472">Membrane</keyword>
<evidence type="ECO:0000259" key="6">
    <source>
        <dbReference type="Pfam" id="PF06985"/>
    </source>
</evidence>
<accession>A0AAD9EJN8</accession>
<dbReference type="PANTHER" id="PTHR24148:SF64">
    <property type="entry name" value="HETEROKARYON INCOMPATIBILITY DOMAIN-CONTAINING PROTEIN"/>
    <property type="match status" value="1"/>
</dbReference>
<keyword evidence="2 5" id="KW-0812">Transmembrane</keyword>
<dbReference type="AlphaFoldDB" id="A0AAD9EJN8"/>
<organism evidence="7 8">
    <name type="scientific">Colletotrichum chrysophilum</name>
    <dbReference type="NCBI Taxonomy" id="1836956"/>
    <lineage>
        <taxon>Eukaryota</taxon>
        <taxon>Fungi</taxon>
        <taxon>Dikarya</taxon>
        <taxon>Ascomycota</taxon>
        <taxon>Pezizomycotina</taxon>
        <taxon>Sordariomycetes</taxon>
        <taxon>Hypocreomycetidae</taxon>
        <taxon>Glomerellales</taxon>
        <taxon>Glomerellaceae</taxon>
        <taxon>Colletotrichum</taxon>
        <taxon>Colletotrichum gloeosporioides species complex</taxon>
    </lineage>
</organism>
<reference evidence="7" key="1">
    <citation type="submission" date="2023-01" db="EMBL/GenBank/DDBJ databases">
        <title>Colletotrichum chrysophilum M932 genome sequence.</title>
        <authorList>
            <person name="Baroncelli R."/>
        </authorList>
    </citation>
    <scope>NUCLEOTIDE SEQUENCE</scope>
    <source>
        <strain evidence="7">M932</strain>
    </source>
</reference>
<evidence type="ECO:0000256" key="2">
    <source>
        <dbReference type="ARBA" id="ARBA00022692"/>
    </source>
</evidence>
<evidence type="ECO:0000256" key="1">
    <source>
        <dbReference type="ARBA" id="ARBA00004141"/>
    </source>
</evidence>
<comment type="caution">
    <text evidence="7">The sequence shown here is derived from an EMBL/GenBank/DDBJ whole genome shotgun (WGS) entry which is preliminary data.</text>
</comment>
<protein>
    <submittedName>
        <fullName evidence="7">Heterokaryon incompatibility protein</fullName>
    </submittedName>
</protein>
<dbReference type="InterPro" id="IPR045863">
    <property type="entry name" value="CorA_TM1_TM2"/>
</dbReference>
<evidence type="ECO:0000256" key="3">
    <source>
        <dbReference type="ARBA" id="ARBA00022989"/>
    </source>
</evidence>
<feature type="transmembrane region" description="Helical" evidence="5">
    <location>
        <begin position="611"/>
        <end position="631"/>
    </location>
</feature>
<feature type="transmembrane region" description="Helical" evidence="5">
    <location>
        <begin position="581"/>
        <end position="599"/>
    </location>
</feature>
<proteinExistence type="predicted"/>
<evidence type="ECO:0000256" key="4">
    <source>
        <dbReference type="ARBA" id="ARBA00023136"/>
    </source>
</evidence>
<dbReference type="InterPro" id="IPR052895">
    <property type="entry name" value="HetReg/Transcr_Mod"/>
</dbReference>
<dbReference type="Pfam" id="PF01544">
    <property type="entry name" value="CorA"/>
    <property type="match status" value="1"/>
</dbReference>
<name>A0AAD9EJN8_9PEZI</name>
<dbReference type="PANTHER" id="PTHR24148">
    <property type="entry name" value="ANKYRIN REPEAT DOMAIN-CONTAINING PROTEIN 39 HOMOLOG-RELATED"/>
    <property type="match status" value="1"/>
</dbReference>
<dbReference type="EMBL" id="JAQOWY010000208">
    <property type="protein sequence ID" value="KAK1847261.1"/>
    <property type="molecule type" value="Genomic_DNA"/>
</dbReference>
<keyword evidence="8" id="KW-1185">Reference proteome</keyword>
<evidence type="ECO:0000313" key="8">
    <source>
        <dbReference type="Proteomes" id="UP001243330"/>
    </source>
</evidence>
<sequence>MSTKPRYSYSPLPSPRHTRLIRLHASDTDNYPIICDLVEVNIDDRPTYEALSYTWNNEHPTKPLEIVPAEGSNITSLLVTTNCARALRILRKRIKPNSTAKIGLWVDDVCIDQSSSGEKSAQVAMMAEIYRNAKAVLVWLGNSHAPPNRRSMMFFPLLHPFNELAMGERSQSWKPRWVKMLSSAAPIVAKIVERVLTAPYWTRAWTLQEFPHTTSQILCLNSRTLPIHGIGLAHVHFEATSNIHIHHRLFEWARREDICGSERPRLLSMFLPDVLEMECSNPQDRVYALRDLFPSVFGSIKVDYSRSVEDVFIEATRCLILSSQNLEALYTSCICDKWYRNGGPFKQLYNVPSWAIDWTARSDGLYRASDGLFREDESWLPVSLNVGFTEYLSLPASFSDDGLRLKLWGKEFSQISSCVSEKLTFHADPRAGGRHFIRVVAKLFSDAAGTTFAITDSLGHAMAQILRTIYLGWSDICKDALNEIEVERNPQRANGQATTRCGAVNGIFLKSSSYKMKTMVLNAKDSRASCPSARTACRGDWQRRNRDKITNLIEMELDLMRDDVEFMRSALNQNQDENIKLFTVITTIFVPLGFAASIFSMDQAPETTTLYYMLATAAGAFAFTGAMLWIIKEVDLRQPCGEFKGFFTRDRTDIDDGDTESNEEEEYKAVVGSAHF</sequence>
<dbReference type="Gene3D" id="1.20.58.340">
    <property type="entry name" value="Magnesium transport protein CorA, transmembrane region"/>
    <property type="match status" value="1"/>
</dbReference>
<dbReference type="Pfam" id="PF06985">
    <property type="entry name" value="HET"/>
    <property type="match status" value="1"/>
</dbReference>
<dbReference type="GO" id="GO:0016020">
    <property type="term" value="C:membrane"/>
    <property type="evidence" value="ECO:0007669"/>
    <property type="project" value="UniProtKB-SubCell"/>
</dbReference>
<dbReference type="InterPro" id="IPR002523">
    <property type="entry name" value="MgTranspt_CorA/ZnTranspt_ZntB"/>
</dbReference>
<evidence type="ECO:0000256" key="5">
    <source>
        <dbReference type="SAM" id="Phobius"/>
    </source>
</evidence>
<dbReference type="InterPro" id="IPR010730">
    <property type="entry name" value="HET"/>
</dbReference>
<dbReference type="SUPFAM" id="SSF144083">
    <property type="entry name" value="Magnesium transport protein CorA, transmembrane region"/>
    <property type="match status" value="1"/>
</dbReference>
<feature type="domain" description="Heterokaryon incompatibility" evidence="6">
    <location>
        <begin position="48"/>
        <end position="209"/>
    </location>
</feature>
<dbReference type="GO" id="GO:0046873">
    <property type="term" value="F:metal ion transmembrane transporter activity"/>
    <property type="evidence" value="ECO:0007669"/>
    <property type="project" value="InterPro"/>
</dbReference>
<evidence type="ECO:0000313" key="7">
    <source>
        <dbReference type="EMBL" id="KAK1847261.1"/>
    </source>
</evidence>
<gene>
    <name evidence="7" type="ORF">CCHR01_10115</name>
</gene>
<comment type="subcellular location">
    <subcellularLocation>
        <location evidence="1">Membrane</location>
        <topology evidence="1">Multi-pass membrane protein</topology>
    </subcellularLocation>
</comment>